<feature type="region of interest" description="Disordered" evidence="8">
    <location>
        <begin position="599"/>
        <end position="624"/>
    </location>
</feature>
<feature type="compositionally biased region" description="Polar residues" evidence="8">
    <location>
        <begin position="1053"/>
        <end position="1063"/>
    </location>
</feature>
<reference evidence="10" key="5">
    <citation type="submission" date="2025-09" db="UniProtKB">
        <authorList>
            <consortium name="Ensembl"/>
        </authorList>
    </citation>
    <scope>IDENTIFICATION</scope>
</reference>
<feature type="compositionally biased region" description="Polar residues" evidence="8">
    <location>
        <begin position="611"/>
        <end position="624"/>
    </location>
</feature>
<feature type="domain" description="C2H2-type" evidence="9">
    <location>
        <begin position="2035"/>
        <end position="2058"/>
    </location>
</feature>
<evidence type="ECO:0000256" key="2">
    <source>
        <dbReference type="ARBA" id="ARBA00022737"/>
    </source>
</evidence>
<keyword evidence="5" id="KW-0805">Transcription regulation</keyword>
<evidence type="ECO:0000256" key="3">
    <source>
        <dbReference type="ARBA" id="ARBA00022771"/>
    </source>
</evidence>
<feature type="compositionally biased region" description="Polar residues" evidence="8">
    <location>
        <begin position="1378"/>
        <end position="1391"/>
    </location>
</feature>
<evidence type="ECO:0000256" key="6">
    <source>
        <dbReference type="ARBA" id="ARBA00023163"/>
    </source>
</evidence>
<dbReference type="PROSITE" id="PS00028">
    <property type="entry name" value="ZINC_FINGER_C2H2_1"/>
    <property type="match status" value="15"/>
</dbReference>
<feature type="region of interest" description="Disordered" evidence="8">
    <location>
        <begin position="184"/>
        <end position="205"/>
    </location>
</feature>
<dbReference type="PANTHER" id="PTHR24379:SF133">
    <property type="entry name" value="ZFP617 PROTEIN-RELATED"/>
    <property type="match status" value="1"/>
</dbReference>
<feature type="region of interest" description="Disordered" evidence="8">
    <location>
        <begin position="785"/>
        <end position="811"/>
    </location>
</feature>
<feature type="domain" description="C2H2-type" evidence="9">
    <location>
        <begin position="1726"/>
        <end position="1753"/>
    </location>
</feature>
<feature type="domain" description="C2H2-type" evidence="9">
    <location>
        <begin position="2149"/>
        <end position="2176"/>
    </location>
</feature>
<feature type="region of interest" description="Disordered" evidence="8">
    <location>
        <begin position="2308"/>
        <end position="2337"/>
    </location>
</feature>
<dbReference type="FunFam" id="3.30.160.60:FF:000690">
    <property type="entry name" value="Zinc finger protein 354C"/>
    <property type="match status" value="1"/>
</dbReference>
<accession>A0A4W4EM09</accession>
<feature type="domain" description="C2H2-type" evidence="9">
    <location>
        <begin position="1827"/>
        <end position="1854"/>
    </location>
</feature>
<evidence type="ECO:0000256" key="1">
    <source>
        <dbReference type="ARBA" id="ARBA00022723"/>
    </source>
</evidence>
<evidence type="ECO:0000313" key="11">
    <source>
        <dbReference type="Proteomes" id="UP000314983"/>
    </source>
</evidence>
<feature type="compositionally biased region" description="Basic residues" evidence="8">
    <location>
        <begin position="1245"/>
        <end position="1254"/>
    </location>
</feature>
<dbReference type="GO" id="GO:0005634">
    <property type="term" value="C:nucleus"/>
    <property type="evidence" value="ECO:0007669"/>
    <property type="project" value="TreeGrafter"/>
</dbReference>
<gene>
    <name evidence="10" type="primary">MTUS1</name>
</gene>
<feature type="compositionally biased region" description="Polar residues" evidence="8">
    <location>
        <begin position="899"/>
        <end position="910"/>
    </location>
</feature>
<reference evidence="10" key="3">
    <citation type="submission" date="2020-05" db="EMBL/GenBank/DDBJ databases">
        <title>Electrophorus electricus (electric eel) genome, fEleEle1, primary haplotype.</title>
        <authorList>
            <person name="Myers G."/>
            <person name="Meyer A."/>
            <person name="Fedrigo O."/>
            <person name="Formenti G."/>
            <person name="Rhie A."/>
            <person name="Tracey A."/>
            <person name="Sims Y."/>
            <person name="Jarvis E.D."/>
        </authorList>
    </citation>
    <scope>NUCLEOTIDE SEQUENCE [LARGE SCALE GENOMIC DNA]</scope>
</reference>
<keyword evidence="6" id="KW-0804">Transcription</keyword>
<evidence type="ECO:0000259" key="9">
    <source>
        <dbReference type="PROSITE" id="PS50157"/>
    </source>
</evidence>
<protein>
    <recommendedName>
        <fullName evidence="9">C2H2-type domain-containing protein</fullName>
    </recommendedName>
</protein>
<feature type="compositionally biased region" description="Polar residues" evidence="8">
    <location>
        <begin position="293"/>
        <end position="309"/>
    </location>
</feature>
<dbReference type="GeneTree" id="ENSGT00940000162287"/>
<dbReference type="Proteomes" id="UP000314983">
    <property type="component" value="Chromosome 8"/>
</dbReference>
<feature type="compositionally biased region" description="Polar residues" evidence="8">
    <location>
        <begin position="1255"/>
        <end position="1265"/>
    </location>
</feature>
<evidence type="ECO:0000256" key="7">
    <source>
        <dbReference type="PROSITE-ProRule" id="PRU00042"/>
    </source>
</evidence>
<reference evidence="11" key="2">
    <citation type="journal article" date="2017" name="Sci. Adv.">
        <title>A tail of two voltages: Proteomic comparison of the three electric organs of the electric eel.</title>
        <authorList>
            <person name="Traeger L.L."/>
            <person name="Sabat G."/>
            <person name="Barrett-Wilt G.A."/>
            <person name="Wells G.B."/>
            <person name="Sussman M.R."/>
        </authorList>
    </citation>
    <scope>NUCLEOTIDE SEQUENCE [LARGE SCALE GENOMIC DNA]</scope>
</reference>
<evidence type="ECO:0000256" key="8">
    <source>
        <dbReference type="SAM" id="MobiDB-lite"/>
    </source>
</evidence>
<dbReference type="InterPro" id="IPR013087">
    <property type="entry name" value="Znf_C2H2_type"/>
</dbReference>
<feature type="domain" description="C2H2-type" evidence="9">
    <location>
        <begin position="2177"/>
        <end position="2204"/>
    </location>
</feature>
<evidence type="ECO:0000313" key="10">
    <source>
        <dbReference type="Ensembl" id="ENSEEEP00000013152.2"/>
    </source>
</evidence>
<dbReference type="SUPFAM" id="SSF57667">
    <property type="entry name" value="beta-beta-alpha zinc fingers"/>
    <property type="match status" value="8"/>
</dbReference>
<feature type="compositionally biased region" description="Polar residues" evidence="8">
    <location>
        <begin position="1313"/>
        <end position="1330"/>
    </location>
</feature>
<feature type="region of interest" description="Disordered" evidence="8">
    <location>
        <begin position="1053"/>
        <end position="1166"/>
    </location>
</feature>
<feature type="compositionally biased region" description="Polar residues" evidence="8">
    <location>
        <begin position="1136"/>
        <end position="1145"/>
    </location>
</feature>
<keyword evidence="2" id="KW-0677">Repeat</keyword>
<feature type="compositionally biased region" description="Polar residues" evidence="8">
    <location>
        <begin position="1078"/>
        <end position="1091"/>
    </location>
</feature>
<feature type="compositionally biased region" description="Polar residues" evidence="8">
    <location>
        <begin position="529"/>
        <end position="539"/>
    </location>
</feature>
<dbReference type="SMART" id="SM00355">
    <property type="entry name" value="ZnF_C2H2"/>
    <property type="match status" value="16"/>
</dbReference>
<reference evidence="11" key="1">
    <citation type="journal article" date="2014" name="Science">
        <title>Nonhuman genetics. Genomic basis for the convergent evolution of electric organs.</title>
        <authorList>
            <person name="Gallant J.R."/>
            <person name="Traeger L.L."/>
            <person name="Volkening J.D."/>
            <person name="Moffett H."/>
            <person name="Chen P.H."/>
            <person name="Novina C.D."/>
            <person name="Phillips G.N.Jr."/>
            <person name="Anand R."/>
            <person name="Wells G.B."/>
            <person name="Pinch M."/>
            <person name="Guth R."/>
            <person name="Unguez G.A."/>
            <person name="Albert J.S."/>
            <person name="Zakon H.H."/>
            <person name="Samanta M.P."/>
            <person name="Sussman M.R."/>
        </authorList>
    </citation>
    <scope>NUCLEOTIDE SEQUENCE [LARGE SCALE GENOMIC DNA]</scope>
</reference>
<dbReference type="FunFam" id="3.30.160.60:FF:000032">
    <property type="entry name" value="Krueppel-like factor 4"/>
    <property type="match status" value="1"/>
</dbReference>
<dbReference type="Gene3D" id="3.30.160.60">
    <property type="entry name" value="Classic Zinc Finger"/>
    <property type="match status" value="8"/>
</dbReference>
<feature type="domain" description="C2H2-type" evidence="9">
    <location>
        <begin position="1799"/>
        <end position="1826"/>
    </location>
</feature>
<dbReference type="GO" id="GO:0000977">
    <property type="term" value="F:RNA polymerase II transcription regulatory region sequence-specific DNA binding"/>
    <property type="evidence" value="ECO:0007669"/>
    <property type="project" value="TreeGrafter"/>
</dbReference>
<feature type="region of interest" description="Disordered" evidence="8">
    <location>
        <begin position="293"/>
        <end position="317"/>
    </location>
</feature>
<dbReference type="Ensembl" id="ENSEEET00000013317.2">
    <property type="protein sequence ID" value="ENSEEEP00000013152.2"/>
    <property type="gene ID" value="ENSEEEG00000006609.2"/>
</dbReference>
<dbReference type="GO" id="GO:0000981">
    <property type="term" value="F:DNA-binding transcription factor activity, RNA polymerase II-specific"/>
    <property type="evidence" value="ECO:0007669"/>
    <property type="project" value="TreeGrafter"/>
</dbReference>
<feature type="domain" description="C2H2-type" evidence="9">
    <location>
        <begin position="1670"/>
        <end position="1697"/>
    </location>
</feature>
<keyword evidence="11" id="KW-1185">Reference proteome</keyword>
<feature type="region of interest" description="Disordered" evidence="8">
    <location>
        <begin position="1377"/>
        <end position="1405"/>
    </location>
</feature>
<keyword evidence="4" id="KW-0862">Zinc</keyword>
<evidence type="ECO:0000256" key="5">
    <source>
        <dbReference type="ARBA" id="ARBA00023015"/>
    </source>
</evidence>
<feature type="region of interest" description="Disordered" evidence="8">
    <location>
        <begin position="881"/>
        <end position="914"/>
    </location>
</feature>
<feature type="compositionally biased region" description="Polar residues" evidence="8">
    <location>
        <begin position="2309"/>
        <end position="2324"/>
    </location>
</feature>
<dbReference type="STRING" id="8005.ENSEEEP00000013152"/>
<organism evidence="10 11">
    <name type="scientific">Electrophorus electricus</name>
    <name type="common">Electric eel</name>
    <name type="synonym">Gymnotus electricus</name>
    <dbReference type="NCBI Taxonomy" id="8005"/>
    <lineage>
        <taxon>Eukaryota</taxon>
        <taxon>Metazoa</taxon>
        <taxon>Chordata</taxon>
        <taxon>Craniata</taxon>
        <taxon>Vertebrata</taxon>
        <taxon>Euteleostomi</taxon>
        <taxon>Actinopterygii</taxon>
        <taxon>Neopterygii</taxon>
        <taxon>Teleostei</taxon>
        <taxon>Ostariophysi</taxon>
        <taxon>Gymnotiformes</taxon>
        <taxon>Gymnotoidei</taxon>
        <taxon>Gymnotidae</taxon>
        <taxon>Electrophorus</taxon>
    </lineage>
</organism>
<feature type="domain" description="C2H2-type" evidence="9">
    <location>
        <begin position="2120"/>
        <end position="2148"/>
    </location>
</feature>
<keyword evidence="3 7" id="KW-0863">Zinc-finger</keyword>
<feature type="compositionally biased region" description="Basic and acidic residues" evidence="8">
    <location>
        <begin position="886"/>
        <end position="898"/>
    </location>
</feature>
<dbReference type="InterPro" id="IPR036236">
    <property type="entry name" value="Znf_C2H2_sf"/>
</dbReference>
<feature type="region of interest" description="Disordered" evidence="8">
    <location>
        <begin position="1223"/>
        <end position="1350"/>
    </location>
</feature>
<feature type="compositionally biased region" description="Polar residues" evidence="8">
    <location>
        <begin position="1228"/>
        <end position="1244"/>
    </location>
</feature>
<feature type="domain" description="C2H2-type" evidence="9">
    <location>
        <begin position="1698"/>
        <end position="1725"/>
    </location>
</feature>
<feature type="compositionally biased region" description="Polar residues" evidence="8">
    <location>
        <begin position="1284"/>
        <end position="1296"/>
    </location>
</feature>
<feature type="region of interest" description="Disordered" evidence="8">
    <location>
        <begin position="483"/>
        <end position="503"/>
    </location>
</feature>
<dbReference type="PROSITE" id="PS50157">
    <property type="entry name" value="ZINC_FINGER_C2H2_2"/>
    <property type="match status" value="15"/>
</dbReference>
<dbReference type="Pfam" id="PF00096">
    <property type="entry name" value="zf-C2H2"/>
    <property type="match status" value="5"/>
</dbReference>
<sequence>MGQHGCTQSEININLNNTELQNEKPALPLIHVEENRYSNITDETNISNYQHCPSKTKVHNEKVGALWPCVFNSNSAEPNCVCSSTSVSKLQDLVRNLCKIITPTTALKFTEPYHTRTDSTNEVKTEKNGSNLPPAKEVYLSYLSNAESRLAKESVFTTEAFSAVHGSHKVKKKKPVKRKTGDLYAHGKKKDNGCGAKQPHNVETQEPSLPSLCVLTVDLKHSDEAQDTLETRNTAKLSLSTPNKQDFAACQITEDSAKIFKILRCPRKTLVSSNIPEFPEPYAFENVQEASPTSGSENVFSPQNPQNALKRQKMPRKRNTIRCETLAGQGQKIGELTSDSEALTCDGTEMQFTHKSGDLHPKRNFELLSIKKDETEYERVSFTTDVPQSTKRKQRIPKKIKILPEENNKILVTSYSSSVGGCESPTKKLHLQEETLFSPSKKTEIQNTIPKTKLCNAVAFIKQEPINMKDNNEMPSHISCKTPPYNAVPDSEDKESLLTKRQRSKRALRIDGMLTLTQNHSPYEDSSPHTDSTSIMGSNRSTNIKKTKKIAKKRKQETRNAATVEHHAVDCSASHSQLQSSAVTPVPQTRITGIVSSKVIPKKPRKKSASEVKNNSAQTPTTCQAVSQQENSILPLVLETLESRVTFRAESSVKAKRRLKKSCKKERNTDITNHLTEGPAFCEASDSADSLSVSEISCLNLGTQNTKKSKKRSSKLQNETEKLFASSNSLLEQSNPAPYFKSQSSMKFIKSCSNKNVECVKSESNVKTPTTPQETMDSENAFALCGFSSTPKENGQKAQDHSDTQTDSKQNMAQRLDNTPDLQLDFCIMKTSEELLKCDQNKNVVKKKAKKSQKNTKTPGTVDPYLFTETVSPVQLENRVQPLPEIKVEPEKPTKEVKNNLNKPRQQQSSPKKHPFVWKTSTKNVNLDPEGHHEMPVTQQQVSDSLDKEMVSIKVDCSTELEERDYLKRIQRSLQRKGVGRPYKKKTLIKMAKLLSAIQETSGNITNQDLQKVPQSVVFKDLIKSKETRTDSLMNTSRKSCRSLKNCSYLPENTGNCSSNMSSDPCEGLSNLEESDPFHSQTTTDRGTLTHNCIIFSGERKKSAGRGRPSKKQRKDTALRAQITQTAALDEAQKGEQVSSEQPSKTKNKSRKSSVTMKHDPKCKKNMSIPPMECVVSPCQNSNVASEEIKSTAPESLVTQKIGRPKRKRVLLKNAMSSNLEKPLEEWNISSPSDTVTLPQTVPSHSKRQGKKSNMKSASLQLSNLRHSKRLAKVKGVQKPDVSAANNNISSHSQAVCQRDMKKAKKSTKRQGAPNQSNCHEPLPNQSSCDVTDEKHQNTDRDGIGVSGTSPGHYLKISENKEMQLVARIPSVKRKQKFNSGISSSAESLSNHAKKKKKCDQKKAIKQPSNVVAECGEKRGVKTGSRSKITKFQTDIGQVTSRKTLGEQLQQKPTERDKLLDLSEGSLETEIQKDILLRDDEKSSIKDFHADASKMLPESQNEGAHFALLTNTVTKLNNKNMKGIAHRKKSSYDQRKKEKVLSIKPNDGDAFETSQQSSGLNTRFHSGKIDDVCCDKKIKEQELGKLSNASLKVSDEHKHMSNVEDLGRDITLEDSPGAKIVSEAVSHQRSQVLTADGFTQYCDEDYMATLNKADETAKRGSLKQIAKKTITCKYCGRIFHHISAYIAHRRIHTGEKPYGCKHCGKNFAHLSKFKSHKNVHVQPTSLKCPCCAKKFSQKYDLVSHFKVHLQESSNKPSKITQCKPSVPSDNNDSLTSKICNNYPNKFMLKSHMNGRENLLSCKACGKTFRKLSHLVAHEKTHWPVKPYACSICGKGFIRLKALKNHSRKHTGETPFSCCHCSHAFSDLSALRAHQASKLCIGKQQLNGTHSDIEGFLVNQGVDGQVNTPVFFKCQICKQLYQKWCQYTLHLQTHTKSPPYLCFSCGQSYDKDSEVSIHCKVCCHSSGEEVSCGASLTDFLNGDTQKCTYSQTEHITSQPCPFINSSPPSPSPSVMSCASSNNSLECIEISPSLWKFECPRCGQRYERYRTLCAHMQTHAPSFRYVCGHCGQSFERWNRLWLHQRIHRAKSRCYSCSQCNLQFMFFSSYKDHMISHAGERPFACPLCPQTFVHEDALHAHQCALHQPSYSLQCDVCAKSFSSLRNLVKHSHLHNGTVSHQCLKCNLSFTNKKALQEHLNMHNNSLGLPLPDIPSEPFSFPYTCKRCKASFSTGDLLYAHQICHSSDGSLHPCTECTTPPTRRSLISTLNLDTIPSDESIYTYPHPDKLYVIPSLSTVCLQVINLDSEDETLQQTSSNGHVSPSIMSRSGLPGQSIPHSTEICTETDTTDLPQASERQEPSPNPSLPTECLLALDTQTITDNIQAKALLNDLTWTDKFVQMSVFLEGPTTCVNTDEKGEQEESFECADCSERFSRLEELHEHYFLHALGNKCLNINEKILRERRMNI</sequence>
<reference evidence="10" key="4">
    <citation type="submission" date="2025-08" db="UniProtKB">
        <authorList>
            <consortium name="Ensembl"/>
        </authorList>
    </citation>
    <scope>IDENTIFICATION</scope>
</reference>
<feature type="domain" description="C2H2-type" evidence="9">
    <location>
        <begin position="1939"/>
        <end position="1968"/>
    </location>
</feature>
<feature type="domain" description="C2H2-type" evidence="9">
    <location>
        <begin position="2092"/>
        <end position="2119"/>
    </location>
</feature>
<feature type="region of interest" description="Disordered" evidence="8">
    <location>
        <begin position="518"/>
        <end position="539"/>
    </location>
</feature>
<feature type="domain" description="C2H2-type" evidence="9">
    <location>
        <begin position="2421"/>
        <end position="2448"/>
    </location>
</feature>
<keyword evidence="1" id="KW-0479">Metal-binding</keyword>
<name>A0A4W4EM09_ELEEL</name>
<dbReference type="GO" id="GO:0008270">
    <property type="term" value="F:zinc ion binding"/>
    <property type="evidence" value="ECO:0007669"/>
    <property type="project" value="UniProtKB-KW"/>
</dbReference>
<feature type="compositionally biased region" description="Basic residues" evidence="8">
    <location>
        <begin position="1103"/>
        <end position="1114"/>
    </location>
</feature>
<proteinExistence type="predicted"/>
<feature type="domain" description="C2H2-type" evidence="9">
    <location>
        <begin position="1911"/>
        <end position="1938"/>
    </location>
</feature>
<feature type="compositionally biased region" description="Basic and acidic residues" evidence="8">
    <location>
        <begin position="794"/>
        <end position="806"/>
    </location>
</feature>
<feature type="domain" description="C2H2-type" evidence="9">
    <location>
        <begin position="2219"/>
        <end position="2246"/>
    </location>
</feature>
<dbReference type="PANTHER" id="PTHR24379">
    <property type="entry name" value="KRAB AND ZINC FINGER DOMAIN-CONTAINING"/>
    <property type="match status" value="1"/>
</dbReference>
<feature type="compositionally biased region" description="Basic and acidic residues" evidence="8">
    <location>
        <begin position="1332"/>
        <end position="1343"/>
    </location>
</feature>
<feature type="domain" description="C2H2-type" evidence="9">
    <location>
        <begin position="2063"/>
        <end position="2090"/>
    </location>
</feature>
<evidence type="ECO:0000256" key="4">
    <source>
        <dbReference type="ARBA" id="ARBA00022833"/>
    </source>
</evidence>